<evidence type="ECO:0000256" key="11">
    <source>
        <dbReference type="SAM" id="Phobius"/>
    </source>
</evidence>
<evidence type="ECO:0000256" key="8">
    <source>
        <dbReference type="ARBA" id="ARBA00023136"/>
    </source>
</evidence>
<feature type="region of interest" description="Disordered" evidence="10">
    <location>
        <begin position="1"/>
        <end position="21"/>
    </location>
</feature>
<evidence type="ECO:0000259" key="12">
    <source>
        <dbReference type="PROSITE" id="PS50901"/>
    </source>
</evidence>
<proteinExistence type="predicted"/>
<name>A0ABQ4F055_9ACTN</name>
<accession>A0ABQ4F055</accession>
<dbReference type="NCBIfam" id="TIGR03925">
    <property type="entry name" value="T7SS_EccC_b"/>
    <property type="match status" value="1"/>
</dbReference>
<evidence type="ECO:0000256" key="3">
    <source>
        <dbReference type="ARBA" id="ARBA00022692"/>
    </source>
</evidence>
<evidence type="ECO:0000256" key="2">
    <source>
        <dbReference type="ARBA" id="ARBA00022475"/>
    </source>
</evidence>
<dbReference type="Pfam" id="PF01580">
    <property type="entry name" value="FtsK_SpoIIIE"/>
    <property type="match status" value="2"/>
</dbReference>
<dbReference type="PANTHER" id="PTHR22683">
    <property type="entry name" value="SPORULATION PROTEIN RELATED"/>
    <property type="match status" value="1"/>
</dbReference>
<keyword evidence="2" id="KW-1003">Cell membrane</keyword>
<evidence type="ECO:0000256" key="1">
    <source>
        <dbReference type="ARBA" id="ARBA00004651"/>
    </source>
</evidence>
<dbReference type="InterPro" id="IPR003593">
    <property type="entry name" value="AAA+_ATPase"/>
</dbReference>
<dbReference type="InterPro" id="IPR027417">
    <property type="entry name" value="P-loop_NTPase"/>
</dbReference>
<dbReference type="Gene3D" id="3.40.50.300">
    <property type="entry name" value="P-loop containing nucleotide triphosphate hydrolases"/>
    <property type="match status" value="4"/>
</dbReference>
<feature type="transmembrane region" description="Helical" evidence="11">
    <location>
        <begin position="77"/>
        <end position="96"/>
    </location>
</feature>
<keyword evidence="4" id="KW-0677">Repeat</keyword>
<keyword evidence="8 11" id="KW-0472">Membrane</keyword>
<evidence type="ECO:0000256" key="5">
    <source>
        <dbReference type="ARBA" id="ARBA00022741"/>
    </source>
</evidence>
<reference evidence="13 14" key="1">
    <citation type="submission" date="2021-01" db="EMBL/GenBank/DDBJ databases">
        <title>Whole genome shotgun sequence of Plantactinospora mayteni NBRC 109088.</title>
        <authorList>
            <person name="Komaki H."/>
            <person name="Tamura T."/>
        </authorList>
    </citation>
    <scope>NUCLEOTIDE SEQUENCE [LARGE SCALE GENOMIC DNA]</scope>
    <source>
        <strain evidence="13 14">NBRC 109088</strain>
    </source>
</reference>
<keyword evidence="14" id="KW-1185">Reference proteome</keyword>
<evidence type="ECO:0000256" key="4">
    <source>
        <dbReference type="ARBA" id="ARBA00022737"/>
    </source>
</evidence>
<feature type="domain" description="FtsK" evidence="12">
    <location>
        <begin position="825"/>
        <end position="1016"/>
    </location>
</feature>
<evidence type="ECO:0000256" key="10">
    <source>
        <dbReference type="SAM" id="MobiDB-lite"/>
    </source>
</evidence>
<feature type="binding site" evidence="9">
    <location>
        <begin position="1129"/>
        <end position="1136"/>
    </location>
    <ligand>
        <name>ATP</name>
        <dbReference type="ChEBI" id="CHEBI:30616"/>
    </ligand>
</feature>
<evidence type="ECO:0000313" key="13">
    <source>
        <dbReference type="EMBL" id="GIH00282.1"/>
    </source>
</evidence>
<protein>
    <submittedName>
        <fullName evidence="13">Type VII secretion protein EccC</fullName>
    </submittedName>
</protein>
<dbReference type="PROSITE" id="PS50901">
    <property type="entry name" value="FTSK"/>
    <property type="match status" value="3"/>
</dbReference>
<dbReference type="RefSeq" id="WP_203861608.1">
    <property type="nucleotide sequence ID" value="NZ_BAAAZQ010000022.1"/>
</dbReference>
<sequence length="1333" mass="143996">MATVVVRRPSRRPAPEMPSGELLLEAPPEIPAPPARQWTQLLMVLPMIAMMGAMVLMFSGGGMFGGSGSGSYATLRYVVFGLFGVAMLGMVAVAFLNSGGPSKREMGNARRLYLRGLAQHRIRVGRAADRQRDALWYLHPDPATLWSLVPSYRLWERRRDDLDFGVTRIGVGRQSLGTRLIPPDTKPMEQLEPLSALALRRFITTYSAIPDLPLAMAVNGFSRIHVRGDHERVTGLVRAMLGQLATLHAPDDLRIAVCAGPECRPEWEWLKWLPHALHPERTDALGPVRLVAPTITALEAILEDLLANRPRFDPDNGGVRVAGPHLVVVLDGGVIAGSDHLMTGGGVEGVSVIDLTTAPPRALEQSTVVLDLADGGSLSSLTTDGETELGRADTLAMDGAEALARQLAPLRLTGGSLGDQPLNVELGLEDLLDLGDPYAFDPSETWVQRPSRDRLRVRFGIRPDGTTIELDLKESAQEGMGPHGLLIGATGSGKSELLRTLVLALAVTHPPNMLNFALIDFKGGATFARMDRLPHTSAVITNLAEELPLVDRMADAINGELLRRQELLRAAGNFSSLRDYEKARAAGAPLPEVPTLFVVCDEFSELLSARPDFIDIFVQIGRVGRSLGVHLLLASQRLEEGRLRGLDAHLSYRIGLRTFSDMDSRVVLGVPDAFSLPRAPGHGFLRFGTEPMARFRSAYVSGVHSLTVATATGPGEPEQLGLIEYSTSYLAPRIEAEEEPTEPEEDPDEAVGESLLDILVERIAGRGTPAHQVWLPPLAESPTLEELLGGLTTEPGRGLHAALSDRCGSLRALVGVVDRPLEQRRDPLVLELAGAAGNAAVVGAPRSGKSTALRTIVASLALTHTPREVQFYCLDFGGGALGPLRGLPHVGGIAGRQNPAAVRRTVAEVTALLTERERRFADREIDGMTSYRALLAGGGVTDDPYGDVFLVVDGWLTFRKEFEDLEEVVAGIAARGLAYGVHLLVACSRWFDLRTTVRDLFGTRVELRLGDPIDSVIDRKIAMRVPADAPGRGISVSKHEMLMALPRIDGQRTPDDLTAAVAGMVDAVRGAWTGDPAPAVRMLPNRVPYLDLPPADDPRNLQFAIGIAEQDLGPARLNFDSEPHVLLLGDIESGKTGFLRLLARRIAHTYEPARARVLLIDHRRGLLGEVSNEHLLGYGTDLATTAHLITEAARGMADRLPGPDVTPEQLRKRAWWAGPELFVLVDDYDLVTTPANNPLLPLMPYLPQSRDIGLHLVVTRRTGGAGRAMHDSFIARLRDVGSAGLLLSGSKDEGPLLGGLKAEPLPPGRGRLVTRRGVPQIVQLAWLPPADPA</sequence>
<dbReference type="PANTHER" id="PTHR22683:SF1">
    <property type="entry name" value="TYPE VII SECRETION SYSTEM PROTEIN ESSC"/>
    <property type="match status" value="1"/>
</dbReference>
<evidence type="ECO:0000313" key="14">
    <source>
        <dbReference type="Proteomes" id="UP000621500"/>
    </source>
</evidence>
<gene>
    <name evidence="13" type="primary">ftsK_3</name>
    <name evidence="13" type="ORF">Pma05_68540</name>
</gene>
<evidence type="ECO:0000256" key="6">
    <source>
        <dbReference type="ARBA" id="ARBA00022840"/>
    </source>
</evidence>
<comment type="subcellular location">
    <subcellularLocation>
        <location evidence="1">Cell membrane</location>
        <topology evidence="1">Multi-pass membrane protein</topology>
    </subcellularLocation>
</comment>
<feature type="domain" description="FtsK" evidence="12">
    <location>
        <begin position="1112"/>
        <end position="1296"/>
    </location>
</feature>
<dbReference type="InterPro" id="IPR023837">
    <property type="entry name" value="EccCb-like_Actinobacteria"/>
</dbReference>
<feature type="transmembrane region" description="Helical" evidence="11">
    <location>
        <begin position="41"/>
        <end position="65"/>
    </location>
</feature>
<keyword evidence="7 11" id="KW-1133">Transmembrane helix</keyword>
<dbReference type="NCBIfam" id="TIGR03924">
    <property type="entry name" value="T7SS_EccC_a"/>
    <property type="match status" value="1"/>
</dbReference>
<keyword evidence="6 9" id="KW-0067">ATP-binding</keyword>
<feature type="binding site" evidence="9">
    <location>
        <begin position="488"/>
        <end position="495"/>
    </location>
    <ligand>
        <name>ATP</name>
        <dbReference type="ChEBI" id="CHEBI:30616"/>
    </ligand>
</feature>
<dbReference type="EMBL" id="BONX01000052">
    <property type="protein sequence ID" value="GIH00282.1"/>
    <property type="molecule type" value="Genomic_DNA"/>
</dbReference>
<dbReference type="InterPro" id="IPR002543">
    <property type="entry name" value="FtsK_dom"/>
</dbReference>
<dbReference type="SMART" id="SM00382">
    <property type="entry name" value="AAA"/>
    <property type="match status" value="3"/>
</dbReference>
<keyword evidence="3 11" id="KW-0812">Transmembrane</keyword>
<evidence type="ECO:0000256" key="9">
    <source>
        <dbReference type="PROSITE-ProRule" id="PRU00289"/>
    </source>
</evidence>
<dbReference type="SUPFAM" id="SSF52540">
    <property type="entry name" value="P-loop containing nucleoside triphosphate hydrolases"/>
    <property type="match status" value="3"/>
</dbReference>
<evidence type="ECO:0000256" key="7">
    <source>
        <dbReference type="ARBA" id="ARBA00022989"/>
    </source>
</evidence>
<feature type="domain" description="FtsK" evidence="12">
    <location>
        <begin position="465"/>
        <end position="665"/>
    </location>
</feature>
<dbReference type="InterPro" id="IPR050206">
    <property type="entry name" value="FtsK/SpoIIIE/SftA"/>
</dbReference>
<keyword evidence="5 9" id="KW-0547">Nucleotide-binding</keyword>
<dbReference type="InterPro" id="IPR023836">
    <property type="entry name" value="EccCa-like_Actinobacteria"/>
</dbReference>
<dbReference type="Proteomes" id="UP000621500">
    <property type="component" value="Unassembled WGS sequence"/>
</dbReference>
<comment type="caution">
    <text evidence="13">The sequence shown here is derived from an EMBL/GenBank/DDBJ whole genome shotgun (WGS) entry which is preliminary data.</text>
</comment>
<organism evidence="13 14">
    <name type="scientific">Plantactinospora mayteni</name>
    <dbReference type="NCBI Taxonomy" id="566021"/>
    <lineage>
        <taxon>Bacteria</taxon>
        <taxon>Bacillati</taxon>
        <taxon>Actinomycetota</taxon>
        <taxon>Actinomycetes</taxon>
        <taxon>Micromonosporales</taxon>
        <taxon>Micromonosporaceae</taxon>
        <taxon>Plantactinospora</taxon>
    </lineage>
</organism>
<feature type="binding site" evidence="9">
    <location>
        <begin position="843"/>
        <end position="850"/>
    </location>
    <ligand>
        <name>ATP</name>
        <dbReference type="ChEBI" id="CHEBI:30616"/>
    </ligand>
</feature>